<dbReference type="GO" id="GO:0004364">
    <property type="term" value="F:glutathione transferase activity"/>
    <property type="evidence" value="ECO:0007669"/>
    <property type="project" value="UniProtKB-EC"/>
</dbReference>
<dbReference type="InterPro" id="IPR004045">
    <property type="entry name" value="Glutathione_S-Trfase_N"/>
</dbReference>
<dbReference type="FunFam" id="3.40.30.10:FF:000035">
    <property type="entry name" value="hematopoietic prostaglandin D synthase"/>
    <property type="match status" value="1"/>
</dbReference>
<dbReference type="SFLD" id="SFLDG01205">
    <property type="entry name" value="AMPS.1"/>
    <property type="match status" value="1"/>
</dbReference>
<feature type="domain" description="GST C-terminal" evidence="6">
    <location>
        <begin position="82"/>
        <end position="204"/>
    </location>
</feature>
<dbReference type="PANTHER" id="PTHR11571">
    <property type="entry name" value="GLUTATHIONE S-TRANSFERASE"/>
    <property type="match status" value="1"/>
</dbReference>
<dbReference type="EMBL" id="MF036028">
    <property type="protein sequence ID" value="AST11607.1"/>
    <property type="molecule type" value="mRNA"/>
</dbReference>
<dbReference type="InterPro" id="IPR010987">
    <property type="entry name" value="Glutathione-S-Trfase_C-like"/>
</dbReference>
<dbReference type="SUPFAM" id="SSF47616">
    <property type="entry name" value="GST C-terminal domain-like"/>
    <property type="match status" value="1"/>
</dbReference>
<evidence type="ECO:0000259" key="5">
    <source>
        <dbReference type="PROSITE" id="PS50404"/>
    </source>
</evidence>
<name>A0A223FQX8_BEMTA</name>
<evidence type="ECO:0000259" key="6">
    <source>
        <dbReference type="PROSITE" id="PS50405"/>
    </source>
</evidence>
<dbReference type="InterPro" id="IPR050213">
    <property type="entry name" value="GST_superfamily"/>
</dbReference>
<evidence type="ECO:0000256" key="3">
    <source>
        <dbReference type="ARBA" id="ARBA00038317"/>
    </source>
</evidence>
<dbReference type="Gene3D" id="3.40.30.10">
    <property type="entry name" value="Glutaredoxin"/>
    <property type="match status" value="1"/>
</dbReference>
<dbReference type="GO" id="GO:0004602">
    <property type="term" value="F:glutathione peroxidase activity"/>
    <property type="evidence" value="ECO:0007669"/>
    <property type="project" value="UniProtKB-ARBA"/>
</dbReference>
<dbReference type="InterPro" id="IPR004046">
    <property type="entry name" value="GST_C"/>
</dbReference>
<reference evidence="7" key="1">
    <citation type="journal article" date="2017" name="Insect Mol. Biol.">
        <title>Identification of glutathione S-transferases in Bemisia tabaci (Hemiptera: Aleyrodidae) and evidence that GSTd7 helps explain the difference in insecticide susceptibility between B. tabaci Middle East-Minor Asia 1 and Mediterranean.</title>
        <authorList>
            <person name="He C."/>
            <person name="Xie W."/>
            <person name="Yang X."/>
            <person name="Wang S.L."/>
            <person name="Wu Q.J."/>
            <person name="Zhang Y.J."/>
        </authorList>
    </citation>
    <scope>NUCLEOTIDE SEQUENCE</scope>
    <source>
        <strain evidence="7">B</strain>
    </source>
</reference>
<feature type="domain" description="GST N-terminal" evidence="5">
    <location>
        <begin position="2"/>
        <end position="80"/>
    </location>
</feature>
<keyword evidence="2 7" id="KW-0808">Transferase</keyword>
<dbReference type="AlphaFoldDB" id="A0A223FQX8"/>
<evidence type="ECO:0000256" key="1">
    <source>
        <dbReference type="ARBA" id="ARBA00012452"/>
    </source>
</evidence>
<proteinExistence type="evidence at transcript level"/>
<dbReference type="InterPro" id="IPR036282">
    <property type="entry name" value="Glutathione-S-Trfase_C_sf"/>
</dbReference>
<dbReference type="PROSITE" id="PS50405">
    <property type="entry name" value="GST_CTER"/>
    <property type="match status" value="1"/>
</dbReference>
<comment type="similarity">
    <text evidence="3">Belongs to the GST superfamily. Sigma family.</text>
</comment>
<dbReference type="FunFam" id="1.20.1050.10:FF:000030">
    <property type="entry name" value="Glutathione S-transferase S1"/>
    <property type="match status" value="1"/>
</dbReference>
<dbReference type="InterPro" id="IPR036249">
    <property type="entry name" value="Thioredoxin-like_sf"/>
</dbReference>
<dbReference type="Pfam" id="PF14497">
    <property type="entry name" value="GST_C_3"/>
    <property type="match status" value="1"/>
</dbReference>
<organism evidence="7">
    <name type="scientific">Bemisia tabaci</name>
    <name type="common">Sweetpotato whitefly</name>
    <name type="synonym">Aleurodes tabaci</name>
    <dbReference type="NCBI Taxonomy" id="7038"/>
    <lineage>
        <taxon>Eukaryota</taxon>
        <taxon>Metazoa</taxon>
        <taxon>Ecdysozoa</taxon>
        <taxon>Arthropoda</taxon>
        <taxon>Hexapoda</taxon>
        <taxon>Insecta</taxon>
        <taxon>Pterygota</taxon>
        <taxon>Neoptera</taxon>
        <taxon>Paraneoptera</taxon>
        <taxon>Hemiptera</taxon>
        <taxon>Sternorrhyncha</taxon>
        <taxon>Aleyrodoidea</taxon>
        <taxon>Aleyrodidae</taxon>
        <taxon>Aleyrodinae</taxon>
        <taxon>Bemisia</taxon>
    </lineage>
</organism>
<protein>
    <recommendedName>
        <fullName evidence="1">glutathione transferase</fullName>
        <ecNumber evidence="1">2.5.1.18</ecNumber>
    </recommendedName>
</protein>
<dbReference type="SUPFAM" id="SSF52833">
    <property type="entry name" value="Thioredoxin-like"/>
    <property type="match status" value="1"/>
</dbReference>
<evidence type="ECO:0000256" key="2">
    <source>
        <dbReference type="ARBA" id="ARBA00022679"/>
    </source>
</evidence>
<sequence>MAPPKLTYFSVKGLGEPVRFILSYANVEFIDDRVNFVEDWPKVKPTTPFGKLPVLEVDGKKVTQASAICRYYAKKCGLVGKDDWEDLLIDATVGTFDDMRQAISTYFYDQNEESKKKKLDLLIKETIPFYMERLEKQIKENGGYLVNGKLTWADLWVVSLLDLVNKYTERTLEEKYPLIIALKEKVLAIPSIKAWVAKRPVTDW</sequence>
<dbReference type="PROSITE" id="PS50404">
    <property type="entry name" value="GST_NTER"/>
    <property type="match status" value="1"/>
</dbReference>
<evidence type="ECO:0000256" key="4">
    <source>
        <dbReference type="ARBA" id="ARBA00047960"/>
    </source>
</evidence>
<dbReference type="CDD" id="cd03039">
    <property type="entry name" value="GST_N_Sigma_like"/>
    <property type="match status" value="1"/>
</dbReference>
<dbReference type="Pfam" id="PF02798">
    <property type="entry name" value="GST_N"/>
    <property type="match status" value="1"/>
</dbReference>
<dbReference type="CDD" id="cd03192">
    <property type="entry name" value="GST_C_Sigma_like"/>
    <property type="match status" value="1"/>
</dbReference>
<dbReference type="Gene3D" id="1.20.1050.10">
    <property type="match status" value="1"/>
</dbReference>
<dbReference type="EC" id="2.5.1.18" evidence="1"/>
<dbReference type="SFLD" id="SFLDS00019">
    <property type="entry name" value="Glutathione_Transferase_(cytos"/>
    <property type="match status" value="1"/>
</dbReference>
<comment type="catalytic activity">
    <reaction evidence="4">
        <text>RX + glutathione = an S-substituted glutathione + a halide anion + H(+)</text>
        <dbReference type="Rhea" id="RHEA:16437"/>
        <dbReference type="ChEBI" id="CHEBI:15378"/>
        <dbReference type="ChEBI" id="CHEBI:16042"/>
        <dbReference type="ChEBI" id="CHEBI:17792"/>
        <dbReference type="ChEBI" id="CHEBI:57925"/>
        <dbReference type="ChEBI" id="CHEBI:90779"/>
        <dbReference type="EC" id="2.5.1.18"/>
    </reaction>
</comment>
<dbReference type="GO" id="GO:0006749">
    <property type="term" value="P:glutathione metabolic process"/>
    <property type="evidence" value="ECO:0007669"/>
    <property type="project" value="TreeGrafter"/>
</dbReference>
<accession>A0A223FQX8</accession>
<dbReference type="SFLD" id="SFLDG00363">
    <property type="entry name" value="AMPS_(cytGST):_Alpha-__Mu-__Pi"/>
    <property type="match status" value="1"/>
</dbReference>
<evidence type="ECO:0000313" key="7">
    <source>
        <dbReference type="EMBL" id="AST11607.1"/>
    </source>
</evidence>
<dbReference type="PANTHER" id="PTHR11571:SF224">
    <property type="entry name" value="HEMATOPOIETIC PROSTAGLANDIN D SYNTHASE"/>
    <property type="match status" value="1"/>
</dbReference>
<dbReference type="InterPro" id="IPR040079">
    <property type="entry name" value="Glutathione_S-Trfase"/>
</dbReference>